<protein>
    <recommendedName>
        <fullName evidence="1">UPF0473 protein J2Z42_000230</fullName>
    </recommendedName>
</protein>
<dbReference type="InterPro" id="IPR009711">
    <property type="entry name" value="UPF0473"/>
</dbReference>
<comment type="similarity">
    <text evidence="1">Belongs to the UPF0473 family.</text>
</comment>
<evidence type="ECO:0000313" key="3">
    <source>
        <dbReference type="Proteomes" id="UP001519307"/>
    </source>
</evidence>
<comment type="caution">
    <text evidence="2">The sequence shown here is derived from an EMBL/GenBank/DDBJ whole genome shotgun (WGS) entry which is preliminary data.</text>
</comment>
<organism evidence="2 3">
    <name type="scientific">Clostridium algifaecis</name>
    <dbReference type="NCBI Taxonomy" id="1472040"/>
    <lineage>
        <taxon>Bacteria</taxon>
        <taxon>Bacillati</taxon>
        <taxon>Bacillota</taxon>
        <taxon>Clostridia</taxon>
        <taxon>Eubacteriales</taxon>
        <taxon>Clostridiaceae</taxon>
        <taxon>Clostridium</taxon>
    </lineage>
</organism>
<gene>
    <name evidence="2" type="ORF">J2Z42_000230</name>
</gene>
<sequence>MKNDLKNIVLKDENGQDLEFEVVTKFDIEDNEYLIVIPINNRKSKEAIALRIDKDLDGNDILVTVEDDEEFTAVNKVYEKLFEDDIQN</sequence>
<reference evidence="2 3" key="1">
    <citation type="submission" date="2021-03" db="EMBL/GenBank/DDBJ databases">
        <title>Genomic Encyclopedia of Type Strains, Phase IV (KMG-IV): sequencing the most valuable type-strain genomes for metagenomic binning, comparative biology and taxonomic classification.</title>
        <authorList>
            <person name="Goeker M."/>
        </authorList>
    </citation>
    <scope>NUCLEOTIDE SEQUENCE [LARGE SCALE GENOMIC DNA]</scope>
    <source>
        <strain evidence="2 3">DSM 28783</strain>
    </source>
</reference>
<evidence type="ECO:0000313" key="2">
    <source>
        <dbReference type="EMBL" id="MBP2031565.1"/>
    </source>
</evidence>
<accession>A0ABS4KPR4</accession>
<dbReference type="HAMAP" id="MF_01448">
    <property type="entry name" value="UPF0473"/>
    <property type="match status" value="1"/>
</dbReference>
<evidence type="ECO:0000256" key="1">
    <source>
        <dbReference type="HAMAP-Rule" id="MF_01448"/>
    </source>
</evidence>
<name>A0ABS4KPR4_9CLOT</name>
<keyword evidence="3" id="KW-1185">Reference proteome</keyword>
<dbReference type="Proteomes" id="UP001519307">
    <property type="component" value="Unassembled WGS sequence"/>
</dbReference>
<proteinExistence type="inferred from homology"/>
<dbReference type="EMBL" id="JAGGLM010000001">
    <property type="protein sequence ID" value="MBP2031565.1"/>
    <property type="molecule type" value="Genomic_DNA"/>
</dbReference>
<dbReference type="Pfam" id="PF06949">
    <property type="entry name" value="DUF1292"/>
    <property type="match status" value="1"/>
</dbReference>
<dbReference type="RefSeq" id="WP_209700518.1">
    <property type="nucleotide sequence ID" value="NZ_JAGGLM010000001.1"/>
</dbReference>